<evidence type="ECO:0000256" key="3">
    <source>
        <dbReference type="ARBA" id="ARBA00023242"/>
    </source>
</evidence>
<evidence type="ECO:0000259" key="6">
    <source>
        <dbReference type="Pfam" id="PF05029"/>
    </source>
</evidence>
<dbReference type="Proteomes" id="UP000291343">
    <property type="component" value="Unassembled WGS sequence"/>
</dbReference>
<feature type="region of interest" description="Disordered" evidence="4">
    <location>
        <begin position="1096"/>
        <end position="1118"/>
    </location>
</feature>
<dbReference type="GO" id="GO:0031298">
    <property type="term" value="C:replication fork protection complex"/>
    <property type="evidence" value="ECO:0007669"/>
    <property type="project" value="TreeGrafter"/>
</dbReference>
<dbReference type="AlphaFoldDB" id="A0A482WEY0"/>
<dbReference type="FunCoup" id="A0A482WEY0">
    <property type="interactions" value="21"/>
</dbReference>
<feature type="compositionally biased region" description="Low complexity" evidence="4">
    <location>
        <begin position="401"/>
        <end position="426"/>
    </location>
</feature>
<feature type="domain" description="Timeless C-terminal" evidence="6">
    <location>
        <begin position="922"/>
        <end position="1022"/>
    </location>
</feature>
<dbReference type="GO" id="GO:0000076">
    <property type="term" value="P:DNA replication checkpoint signaling"/>
    <property type="evidence" value="ECO:0007669"/>
    <property type="project" value="TreeGrafter"/>
</dbReference>
<dbReference type="InterPro" id="IPR044998">
    <property type="entry name" value="Timeless"/>
</dbReference>
<evidence type="ECO:0000313" key="7">
    <source>
        <dbReference type="EMBL" id="RZF32105.1"/>
    </source>
</evidence>
<dbReference type="InParanoid" id="A0A482WEY0"/>
<dbReference type="Pfam" id="PF04821">
    <property type="entry name" value="TIMELESS"/>
    <property type="match status" value="1"/>
</dbReference>
<evidence type="ECO:0000313" key="8">
    <source>
        <dbReference type="Proteomes" id="UP000291343"/>
    </source>
</evidence>
<reference evidence="7 8" key="1">
    <citation type="journal article" date="2017" name="Gigascience">
        <title>Genome sequence of the small brown planthopper, Laodelphax striatellus.</title>
        <authorList>
            <person name="Zhu J."/>
            <person name="Jiang F."/>
            <person name="Wang X."/>
            <person name="Yang P."/>
            <person name="Bao Y."/>
            <person name="Zhao W."/>
            <person name="Wang W."/>
            <person name="Lu H."/>
            <person name="Wang Q."/>
            <person name="Cui N."/>
            <person name="Li J."/>
            <person name="Chen X."/>
            <person name="Luo L."/>
            <person name="Yu J."/>
            <person name="Kang L."/>
            <person name="Cui F."/>
        </authorList>
    </citation>
    <scope>NUCLEOTIDE SEQUENCE [LARGE SCALE GENOMIC DNA]</scope>
    <source>
        <strain evidence="7">Lst14</strain>
    </source>
</reference>
<dbReference type="EMBL" id="QKKF02037473">
    <property type="protein sequence ID" value="RZF32105.1"/>
    <property type="molecule type" value="Genomic_DNA"/>
</dbReference>
<keyword evidence="3" id="KW-0539">Nucleus</keyword>
<keyword evidence="8" id="KW-1185">Reference proteome</keyword>
<comment type="caution">
    <text evidence="7">The sequence shown here is derived from an EMBL/GenBank/DDBJ whole genome shotgun (WGS) entry which is preliminary data.</text>
</comment>
<dbReference type="GO" id="GO:0043111">
    <property type="term" value="P:replication fork arrest"/>
    <property type="evidence" value="ECO:0007669"/>
    <property type="project" value="TreeGrafter"/>
</dbReference>
<dbReference type="PANTHER" id="PTHR22940:SF5">
    <property type="entry name" value="PROTEIN TIMELESS"/>
    <property type="match status" value="1"/>
</dbReference>
<dbReference type="GO" id="GO:0003677">
    <property type="term" value="F:DNA binding"/>
    <property type="evidence" value="ECO:0007669"/>
    <property type="project" value="TreeGrafter"/>
</dbReference>
<feature type="region of interest" description="Disordered" evidence="4">
    <location>
        <begin position="249"/>
        <end position="470"/>
    </location>
</feature>
<evidence type="ECO:0000259" key="5">
    <source>
        <dbReference type="Pfam" id="PF04821"/>
    </source>
</evidence>
<dbReference type="GO" id="GO:0009649">
    <property type="term" value="P:entrainment of circadian clock"/>
    <property type="evidence" value="ECO:0007669"/>
    <property type="project" value="TreeGrafter"/>
</dbReference>
<gene>
    <name evidence="7" type="ORF">LSTR_LSTR003968</name>
</gene>
<dbReference type="STRING" id="195883.A0A482WEY0"/>
<sequence length="1151" mass="129756">MEWAVTSSDLISTFSSLGSRNGDSFEPNLDCKDHLERILHRLMTEDCVLRTYRRAIGLSQGIKKDIIPLMCNVQDKEAFDLIIKVLCNLTVPVECLMDIDVLLKTDQGRNVIFDLNWLLTTCKEAFTDSRATRCLLDFIKGLLDKEEEISKGDCEIINNCLLLLRNVLHIPEVRGGVQDRTGTSHQNQLIWNMFTQNFDKILIQLMTGSHRALWGTAVVQLIALVYKDQHVGILQKLLSLWFEASLSESSEDNESNTSPPDQGSGDSSSSMMTSDPTSDSSDTGGSSEQDLNHSLMSSEGDSGMSSLAARNSASSSASTGNSSVGGGGGNSSPGSSKNYTDAAKQNHNHNVNNWMSEMRRKSFSLNRKHFLNVKSQGEKEKNDSSERANHCDSKSHTSTRSWSNSNDGPSSSNSASGSSATPSKKSCNSELSDCGYGTQLENQGSISTSSNEDESPNTKSKPVHQKPTNLIQKTRYHAGKIVMLHEKKEWKRKKLIKRSKTNSMNMKALLHHTPSDEDITHLLKEFTVDFLLKGYSCLVHQLQLQLLTSLHAHIDTSHFFWLITYFLKFASQLELDLELVSPVLSFDTVSYLTFEGVNLCEQLEVSKQQNQANLSPFIRRMHLVVTALREVIQTVEIYKKFSHLGEEEENKITLLQEQISSTEELKYLFLLLLRNFDPTLQSKQYLQDVIVTNHNLLIFLENCNRPTKSARRTSISDHIKQFANEEIMKQYGLLLEYFEENGEFVNNCIFTMIHHVAGDINQVDTLFQPPILKTFFKIWESDFEICDDWSDVIEYVVHKFVNLPVPQPADHKKLKLGESLNSNWSKDDSKNLHKYYVKSACSSDPIGRVLNCFTESGVLNKTRIGVIEQLLKQDVISDLEFDEFIKKEPDFDALSESSKVNNNSNNVSSKSANESLNEIKVLRDHLINENKENCVIWLKRCLLDACHAKLSMTHALRNVEPIPYHFALLQQSIPLVPWTTEQNNILQYQPFVLLLHKLGLHLPSDSGKIFVRIPNFWTSDIMYSTAQKLGHMKADDLKFDLQLLEESNNSGFDLDSEVSAHDGPSIPYQMKQSPSFFGFTPKPDLKSNWMEIVKSSKSSSKTSQNQETTNLDNETASECSESDLSHMCVSDEDVDVAVSEADHLSTLFSFS</sequence>
<comment type="subcellular location">
    <subcellularLocation>
        <location evidence="1">Nucleus</location>
    </subcellularLocation>
</comment>
<feature type="compositionally biased region" description="Low complexity" evidence="4">
    <location>
        <begin position="305"/>
        <end position="322"/>
    </location>
</feature>
<comment type="similarity">
    <text evidence="2">Belongs to the timeless family.</text>
</comment>
<feature type="compositionally biased region" description="Polar residues" evidence="4">
    <location>
        <begin position="343"/>
        <end position="355"/>
    </location>
</feature>
<name>A0A482WEY0_LAOST</name>
<feature type="compositionally biased region" description="Basic and acidic residues" evidence="4">
    <location>
        <begin position="376"/>
        <end position="395"/>
    </location>
</feature>
<dbReference type="SMR" id="A0A482WEY0"/>
<evidence type="ECO:0000256" key="1">
    <source>
        <dbReference type="ARBA" id="ARBA00004123"/>
    </source>
</evidence>
<dbReference type="GO" id="GO:0006281">
    <property type="term" value="P:DNA repair"/>
    <property type="evidence" value="ECO:0007669"/>
    <property type="project" value="TreeGrafter"/>
</dbReference>
<dbReference type="GO" id="GO:0048511">
    <property type="term" value="P:rhythmic process"/>
    <property type="evidence" value="ECO:0007669"/>
    <property type="project" value="UniProtKB-KW"/>
</dbReference>
<dbReference type="PANTHER" id="PTHR22940">
    <property type="entry name" value="TIMEOUT/TIMELESS-2"/>
    <property type="match status" value="1"/>
</dbReference>
<feature type="domain" description="Timeless N-terminal" evidence="5">
    <location>
        <begin position="31"/>
        <end position="276"/>
    </location>
</feature>
<evidence type="ECO:0000256" key="2">
    <source>
        <dbReference type="ARBA" id="ARBA00008174"/>
    </source>
</evidence>
<proteinExistence type="inferred from homology"/>
<dbReference type="InterPro" id="IPR006906">
    <property type="entry name" value="Timeless_N"/>
</dbReference>
<feature type="compositionally biased region" description="Polar residues" evidence="4">
    <location>
        <begin position="288"/>
        <end position="304"/>
    </location>
</feature>
<dbReference type="OrthoDB" id="6429365at2759"/>
<protein>
    <recommendedName>
        <fullName evidence="9">Timeless</fullName>
    </recommendedName>
</protein>
<feature type="compositionally biased region" description="Low complexity" evidence="4">
    <location>
        <begin position="255"/>
        <end position="287"/>
    </location>
</feature>
<evidence type="ECO:0000256" key="4">
    <source>
        <dbReference type="SAM" id="MobiDB-lite"/>
    </source>
</evidence>
<evidence type="ECO:0008006" key="9">
    <source>
        <dbReference type="Google" id="ProtNLM"/>
    </source>
</evidence>
<feature type="compositionally biased region" description="Polar residues" evidence="4">
    <location>
        <begin position="439"/>
        <end position="450"/>
    </location>
</feature>
<dbReference type="InterPro" id="IPR007725">
    <property type="entry name" value="TIMELESS_C"/>
</dbReference>
<dbReference type="Pfam" id="PF05029">
    <property type="entry name" value="TIMELESS_C"/>
    <property type="match status" value="1"/>
</dbReference>
<feature type="compositionally biased region" description="Polar residues" evidence="4">
    <location>
        <begin position="1104"/>
        <end position="1118"/>
    </location>
</feature>
<accession>A0A482WEY0</accession>
<organism evidence="7 8">
    <name type="scientific">Laodelphax striatellus</name>
    <name type="common">Small brown planthopper</name>
    <name type="synonym">Delphax striatella</name>
    <dbReference type="NCBI Taxonomy" id="195883"/>
    <lineage>
        <taxon>Eukaryota</taxon>
        <taxon>Metazoa</taxon>
        <taxon>Ecdysozoa</taxon>
        <taxon>Arthropoda</taxon>
        <taxon>Hexapoda</taxon>
        <taxon>Insecta</taxon>
        <taxon>Pterygota</taxon>
        <taxon>Neoptera</taxon>
        <taxon>Paraneoptera</taxon>
        <taxon>Hemiptera</taxon>
        <taxon>Auchenorrhyncha</taxon>
        <taxon>Fulgoroidea</taxon>
        <taxon>Delphacidae</taxon>
        <taxon>Criomorphinae</taxon>
        <taxon>Laodelphax</taxon>
    </lineage>
</organism>